<comment type="caution">
    <text evidence="1">The sequence shown here is derived from an EMBL/GenBank/DDBJ whole genome shotgun (WGS) entry which is preliminary data.</text>
</comment>
<keyword evidence="2" id="KW-1185">Reference proteome</keyword>
<reference evidence="1" key="1">
    <citation type="submission" date="2021-01" db="EMBL/GenBank/DDBJ databases">
        <title>Whole genome shotgun sequence of Spirilliplanes yamanashiensis NBRC 15828.</title>
        <authorList>
            <person name="Komaki H."/>
            <person name="Tamura T."/>
        </authorList>
    </citation>
    <scope>NUCLEOTIDE SEQUENCE</scope>
    <source>
        <strain evidence="1">NBRC 15828</strain>
    </source>
</reference>
<dbReference type="RefSeq" id="WP_203941097.1">
    <property type="nucleotide sequence ID" value="NZ_BAAAGJ010000003.1"/>
</dbReference>
<dbReference type="AlphaFoldDB" id="A0A8J3YD72"/>
<name>A0A8J3YD72_9ACTN</name>
<protein>
    <submittedName>
        <fullName evidence="1">Uncharacterized protein</fullName>
    </submittedName>
</protein>
<dbReference type="EMBL" id="BOOY01000036">
    <property type="protein sequence ID" value="GIJ05929.1"/>
    <property type="molecule type" value="Genomic_DNA"/>
</dbReference>
<sequence>MSDLTTAGRRGRLAATAVAGVLLLAGTLFGQDDHFPFGPFRMYSTAPGPDDDAPDTRVEGVDATGRTIVLTETNSGIRRAEIEGQQRAYVADPARLRQVAAAYAEHNPGAPALTEVRIVIRWQGVEDSRPTGTSRDEVVVRWAPS</sequence>
<evidence type="ECO:0000313" key="2">
    <source>
        <dbReference type="Proteomes" id="UP000652013"/>
    </source>
</evidence>
<dbReference type="Proteomes" id="UP000652013">
    <property type="component" value="Unassembled WGS sequence"/>
</dbReference>
<accession>A0A8J3YD72</accession>
<gene>
    <name evidence="1" type="ORF">Sya03_52810</name>
</gene>
<evidence type="ECO:0000313" key="1">
    <source>
        <dbReference type="EMBL" id="GIJ05929.1"/>
    </source>
</evidence>
<proteinExistence type="predicted"/>
<organism evidence="1 2">
    <name type="scientific">Spirilliplanes yamanashiensis</name>
    <dbReference type="NCBI Taxonomy" id="42233"/>
    <lineage>
        <taxon>Bacteria</taxon>
        <taxon>Bacillati</taxon>
        <taxon>Actinomycetota</taxon>
        <taxon>Actinomycetes</taxon>
        <taxon>Micromonosporales</taxon>
        <taxon>Micromonosporaceae</taxon>
        <taxon>Spirilliplanes</taxon>
    </lineage>
</organism>